<keyword evidence="3 6" id="KW-0812">Transmembrane</keyword>
<feature type="domain" description="RDD" evidence="7">
    <location>
        <begin position="6"/>
        <end position="152"/>
    </location>
</feature>
<feature type="transmembrane region" description="Helical" evidence="6">
    <location>
        <begin position="55"/>
        <end position="81"/>
    </location>
</feature>
<evidence type="ECO:0000313" key="9">
    <source>
        <dbReference type="Proteomes" id="UP000541352"/>
    </source>
</evidence>
<evidence type="ECO:0000256" key="2">
    <source>
        <dbReference type="ARBA" id="ARBA00022475"/>
    </source>
</evidence>
<feature type="transmembrane region" description="Helical" evidence="6">
    <location>
        <begin position="21"/>
        <end position="43"/>
    </location>
</feature>
<dbReference type="Proteomes" id="UP000541352">
    <property type="component" value="Unassembled WGS sequence"/>
</dbReference>
<evidence type="ECO:0000256" key="4">
    <source>
        <dbReference type="ARBA" id="ARBA00022989"/>
    </source>
</evidence>
<dbReference type="GO" id="GO:0005886">
    <property type="term" value="C:plasma membrane"/>
    <property type="evidence" value="ECO:0007669"/>
    <property type="project" value="UniProtKB-SubCell"/>
</dbReference>
<keyword evidence="2" id="KW-1003">Cell membrane</keyword>
<dbReference type="InterPro" id="IPR010432">
    <property type="entry name" value="RDD"/>
</dbReference>
<organism evidence="8 9">
    <name type="scientific">Runella defluvii</name>
    <dbReference type="NCBI Taxonomy" id="370973"/>
    <lineage>
        <taxon>Bacteria</taxon>
        <taxon>Pseudomonadati</taxon>
        <taxon>Bacteroidota</taxon>
        <taxon>Cytophagia</taxon>
        <taxon>Cytophagales</taxon>
        <taxon>Spirosomataceae</taxon>
        <taxon>Runella</taxon>
    </lineage>
</organism>
<sequence length="159" mass="17065">MNTFPLAGFGNRLVAQIIDSIIVGIAFSLILVPFGGLAALIGLSSADALEGSDEATAAVMGLFGIGLIVLILASIFTPFVYDAFMVSSSKQATFGKMIMKIKVVGPNGERLTFSQALVRSLIKYISGHFCFLLWLWPLFNPEEQALHDLAAKSLVIREA</sequence>
<evidence type="ECO:0000256" key="6">
    <source>
        <dbReference type="SAM" id="Phobius"/>
    </source>
</evidence>
<dbReference type="InterPro" id="IPR051791">
    <property type="entry name" value="Pra-immunoreactive"/>
</dbReference>
<reference evidence="8 9" key="1">
    <citation type="submission" date="2020-08" db="EMBL/GenBank/DDBJ databases">
        <title>Genomic Encyclopedia of Type Strains, Phase IV (KMG-IV): sequencing the most valuable type-strain genomes for metagenomic binning, comparative biology and taxonomic classification.</title>
        <authorList>
            <person name="Goeker M."/>
        </authorList>
    </citation>
    <scope>NUCLEOTIDE SEQUENCE [LARGE SCALE GENOMIC DNA]</scope>
    <source>
        <strain evidence="8 9">DSM 17976</strain>
    </source>
</reference>
<keyword evidence="4 6" id="KW-1133">Transmembrane helix</keyword>
<name>A0A7W5ZLA2_9BACT</name>
<dbReference type="AlphaFoldDB" id="A0A7W5ZLA2"/>
<evidence type="ECO:0000256" key="5">
    <source>
        <dbReference type="ARBA" id="ARBA00023136"/>
    </source>
</evidence>
<comment type="caution">
    <text evidence="8">The sequence shown here is derived from an EMBL/GenBank/DDBJ whole genome shotgun (WGS) entry which is preliminary data.</text>
</comment>
<dbReference type="RefSeq" id="WP_183975321.1">
    <property type="nucleotide sequence ID" value="NZ_JACIBY010000006.1"/>
</dbReference>
<dbReference type="EMBL" id="JACIBY010000006">
    <property type="protein sequence ID" value="MBB3839240.1"/>
    <property type="molecule type" value="Genomic_DNA"/>
</dbReference>
<dbReference type="PANTHER" id="PTHR36115">
    <property type="entry name" value="PROLINE-RICH ANTIGEN HOMOLOG-RELATED"/>
    <property type="match status" value="1"/>
</dbReference>
<dbReference type="PANTHER" id="PTHR36115:SF4">
    <property type="entry name" value="MEMBRANE PROTEIN"/>
    <property type="match status" value="1"/>
</dbReference>
<accession>A0A7W5ZLA2</accession>
<proteinExistence type="predicted"/>
<evidence type="ECO:0000259" key="7">
    <source>
        <dbReference type="Pfam" id="PF06271"/>
    </source>
</evidence>
<dbReference type="Pfam" id="PF06271">
    <property type="entry name" value="RDD"/>
    <property type="match status" value="1"/>
</dbReference>
<protein>
    <submittedName>
        <fullName evidence="8">Putative RDD family membrane protein YckC</fullName>
    </submittedName>
</protein>
<gene>
    <name evidence="8" type="ORF">FHS57_003246</name>
</gene>
<comment type="subcellular location">
    <subcellularLocation>
        <location evidence="1">Cell membrane</location>
        <topology evidence="1">Multi-pass membrane protein</topology>
    </subcellularLocation>
</comment>
<evidence type="ECO:0000256" key="3">
    <source>
        <dbReference type="ARBA" id="ARBA00022692"/>
    </source>
</evidence>
<evidence type="ECO:0000256" key="1">
    <source>
        <dbReference type="ARBA" id="ARBA00004651"/>
    </source>
</evidence>
<evidence type="ECO:0000313" key="8">
    <source>
        <dbReference type="EMBL" id="MBB3839240.1"/>
    </source>
</evidence>
<keyword evidence="5 6" id="KW-0472">Membrane</keyword>
<keyword evidence="9" id="KW-1185">Reference proteome</keyword>